<sequence length="493" mass="52204">MAPAIPPLKDPSLLIDRAFVNGQWVASGSGKTFEVTDPSTGALVGTCPECGVSDTEAAIDAAAVAFKAFRATTARQRSDLLRKWHQLMLDNAEDLAILITMENGKPLADARGEVKYASDFLLWFAEEAPRINGSTIPASVGGKRILTVKEPIGVCGLITPWNFPAAMVTRKAAPAIAAGCTVVVKAPGETPLTSLALAELSKRAGFPAGVFNIITTLENTPAVGNALCTHPKVKKVSFTGSTAVGKLLMKQSSDTLKKLSMELGGNSPFIVFNDANLDAAVDGALTSKFRSSGQTCVCANRIYVQKGILPAFSEKFVERVKQYKLGAGFDPSVTHGPLIHARAVDKVDSHVRDAEAKGAQIALGGQRIPGLEERGHFYPLTVLLNATPEMRIAREETFGPVAALFPFETEEEVLAMANASDVGLAGYFFSQDVQRCWRVAEALEVGMVGINTGIISDPASPFGGVKQSGFGREGSALGIEEYLTVKSMTFGGI</sequence>
<dbReference type="GO" id="GO:0005737">
    <property type="term" value="C:cytoplasm"/>
    <property type="evidence" value="ECO:0007669"/>
    <property type="project" value="TreeGrafter"/>
</dbReference>
<feature type="domain" description="Aldehyde dehydrogenase" evidence="9">
    <location>
        <begin position="24"/>
        <end position="487"/>
    </location>
</feature>
<dbReference type="Proteomes" id="UP000078343">
    <property type="component" value="Unassembled WGS sequence"/>
</dbReference>
<dbReference type="PANTHER" id="PTHR43353:SF5">
    <property type="entry name" value="SUCCINATE-SEMIALDEHYDE DEHYDROGENASE, MITOCHONDRIAL"/>
    <property type="match status" value="1"/>
</dbReference>
<dbReference type="GeneID" id="30009321"/>
<evidence type="ECO:0000256" key="5">
    <source>
        <dbReference type="ARBA" id="ARBA00052698"/>
    </source>
</evidence>
<dbReference type="Gene3D" id="3.40.309.10">
    <property type="entry name" value="Aldehyde Dehydrogenase, Chain A, domain 2"/>
    <property type="match status" value="1"/>
</dbReference>
<evidence type="ECO:0000256" key="7">
    <source>
        <dbReference type="RuleBase" id="RU003345"/>
    </source>
</evidence>
<dbReference type="InterPro" id="IPR050740">
    <property type="entry name" value="Aldehyde_DH_Superfamily"/>
</dbReference>
<dbReference type="FunFam" id="3.40.605.10:FF:000005">
    <property type="entry name" value="Succinate-semialdehyde dehydrogenase I"/>
    <property type="match status" value="1"/>
</dbReference>
<dbReference type="Gene3D" id="3.40.605.10">
    <property type="entry name" value="Aldehyde Dehydrogenase, Chain A, domain 1"/>
    <property type="match status" value="1"/>
</dbReference>
<dbReference type="EMBL" id="LVYI01000004">
    <property type="protein sequence ID" value="OAP60151.1"/>
    <property type="molecule type" value="Genomic_DNA"/>
</dbReference>
<dbReference type="GO" id="GO:0009450">
    <property type="term" value="P:gamma-aminobutyric acid catabolic process"/>
    <property type="evidence" value="ECO:0007669"/>
    <property type="project" value="UniProtKB-UniPathway"/>
</dbReference>
<dbReference type="Pfam" id="PF00171">
    <property type="entry name" value="Aldedh"/>
    <property type="match status" value="1"/>
</dbReference>
<evidence type="ECO:0000256" key="4">
    <source>
        <dbReference type="ARBA" id="ARBA00050387"/>
    </source>
</evidence>
<dbReference type="GO" id="GO:0004777">
    <property type="term" value="F:succinate-semialdehyde dehydrogenase (NAD+) activity"/>
    <property type="evidence" value="ECO:0007669"/>
    <property type="project" value="UniProtKB-UniRule"/>
</dbReference>
<dbReference type="PANTHER" id="PTHR43353">
    <property type="entry name" value="SUCCINATE-SEMIALDEHYDE DEHYDROGENASE, MITOCHONDRIAL"/>
    <property type="match status" value="1"/>
</dbReference>
<dbReference type="CDD" id="cd07103">
    <property type="entry name" value="ALDH_F5_SSADH_GabD"/>
    <property type="match status" value="1"/>
</dbReference>
<dbReference type="AlphaFoldDB" id="A0A178ZKZ3"/>
<dbReference type="InterPro" id="IPR016163">
    <property type="entry name" value="Ald_DH_C"/>
</dbReference>
<comment type="similarity">
    <text evidence="2 7">Belongs to the aldehyde dehydrogenase family.</text>
</comment>
<dbReference type="PROSITE" id="PS00070">
    <property type="entry name" value="ALDEHYDE_DEHYDR_CYS"/>
    <property type="match status" value="1"/>
</dbReference>
<comment type="caution">
    <text evidence="10">The sequence shown here is derived from an EMBL/GenBank/DDBJ whole genome shotgun (WGS) entry which is preliminary data.</text>
</comment>
<dbReference type="InterPro" id="IPR029510">
    <property type="entry name" value="Ald_DH_CS_GLU"/>
</dbReference>
<dbReference type="RefSeq" id="XP_018693518.1">
    <property type="nucleotide sequence ID" value="XM_018836665.1"/>
</dbReference>
<protein>
    <recommendedName>
        <fullName evidence="8">Succinate-semialdehyde dehydrogenase</fullName>
        <ecNumber evidence="8">1.2.1.16</ecNumber>
    </recommendedName>
</protein>
<evidence type="ECO:0000256" key="3">
    <source>
        <dbReference type="ARBA" id="ARBA00023002"/>
    </source>
</evidence>
<evidence type="ECO:0000256" key="1">
    <source>
        <dbReference type="ARBA" id="ARBA00005176"/>
    </source>
</evidence>
<dbReference type="UniPathway" id="UPA00733"/>
<feature type="active site" evidence="6">
    <location>
        <position position="262"/>
    </location>
</feature>
<dbReference type="InterPro" id="IPR016162">
    <property type="entry name" value="Ald_DH_N"/>
</dbReference>
<comment type="catalytic activity">
    <reaction evidence="5 8">
        <text>succinate semialdehyde + NAD(+) + H2O = succinate + NADH + 2 H(+)</text>
        <dbReference type="Rhea" id="RHEA:13217"/>
        <dbReference type="ChEBI" id="CHEBI:15377"/>
        <dbReference type="ChEBI" id="CHEBI:15378"/>
        <dbReference type="ChEBI" id="CHEBI:30031"/>
        <dbReference type="ChEBI" id="CHEBI:57540"/>
        <dbReference type="ChEBI" id="CHEBI:57706"/>
        <dbReference type="ChEBI" id="CHEBI:57945"/>
        <dbReference type="EC" id="1.2.1.16"/>
    </reaction>
</comment>
<dbReference type="GO" id="GO:0036243">
    <property type="term" value="F:succinate-semialdehyde dehydrogenase (NADP+) activity"/>
    <property type="evidence" value="ECO:0007669"/>
    <property type="project" value="RHEA"/>
</dbReference>
<organism evidence="10 11">
    <name type="scientific">Fonsecaea erecta</name>
    <dbReference type="NCBI Taxonomy" id="1367422"/>
    <lineage>
        <taxon>Eukaryota</taxon>
        <taxon>Fungi</taxon>
        <taxon>Dikarya</taxon>
        <taxon>Ascomycota</taxon>
        <taxon>Pezizomycotina</taxon>
        <taxon>Eurotiomycetes</taxon>
        <taxon>Chaetothyriomycetidae</taxon>
        <taxon>Chaetothyriales</taxon>
        <taxon>Herpotrichiellaceae</taxon>
        <taxon>Fonsecaea</taxon>
    </lineage>
</organism>
<keyword evidence="3 7" id="KW-0560">Oxidoreductase</keyword>
<dbReference type="STRING" id="1367422.A0A178ZKZ3"/>
<evidence type="ECO:0000256" key="6">
    <source>
        <dbReference type="PROSITE-ProRule" id="PRU10007"/>
    </source>
</evidence>
<dbReference type="SUPFAM" id="SSF53720">
    <property type="entry name" value="ALDH-like"/>
    <property type="match status" value="1"/>
</dbReference>
<dbReference type="OrthoDB" id="310895at2759"/>
<gene>
    <name evidence="10" type="ORF">AYL99_05153</name>
</gene>
<dbReference type="FunFam" id="3.40.309.10:FF:000004">
    <property type="entry name" value="Succinate-semialdehyde dehydrogenase I"/>
    <property type="match status" value="1"/>
</dbReference>
<evidence type="ECO:0000256" key="2">
    <source>
        <dbReference type="ARBA" id="ARBA00009986"/>
    </source>
</evidence>
<dbReference type="InterPro" id="IPR016160">
    <property type="entry name" value="Ald_DH_CS_CYS"/>
</dbReference>
<name>A0A178ZKZ3_9EURO</name>
<evidence type="ECO:0000256" key="8">
    <source>
        <dbReference type="RuleBase" id="RU365091"/>
    </source>
</evidence>
<evidence type="ECO:0000313" key="11">
    <source>
        <dbReference type="Proteomes" id="UP000078343"/>
    </source>
</evidence>
<proteinExistence type="inferred from homology"/>
<keyword evidence="11" id="KW-1185">Reference proteome</keyword>
<dbReference type="InterPro" id="IPR016161">
    <property type="entry name" value="Ald_DH/histidinol_DH"/>
</dbReference>
<evidence type="ECO:0000313" key="10">
    <source>
        <dbReference type="EMBL" id="OAP60151.1"/>
    </source>
</evidence>
<comment type="catalytic activity">
    <reaction evidence="4 8">
        <text>succinate semialdehyde + NADP(+) + H2O = succinate + NADPH + 2 H(+)</text>
        <dbReference type="Rhea" id="RHEA:13213"/>
        <dbReference type="ChEBI" id="CHEBI:15377"/>
        <dbReference type="ChEBI" id="CHEBI:15378"/>
        <dbReference type="ChEBI" id="CHEBI:30031"/>
        <dbReference type="ChEBI" id="CHEBI:57706"/>
        <dbReference type="ChEBI" id="CHEBI:57783"/>
        <dbReference type="ChEBI" id="CHEBI:58349"/>
        <dbReference type="EC" id="1.2.1.16"/>
    </reaction>
</comment>
<comment type="pathway">
    <text evidence="1 8">Amino-acid degradation; 4-aminobutanoate degradation.</text>
</comment>
<evidence type="ECO:0000259" key="9">
    <source>
        <dbReference type="Pfam" id="PF00171"/>
    </source>
</evidence>
<accession>A0A178ZKZ3</accession>
<dbReference type="EC" id="1.2.1.16" evidence="8"/>
<dbReference type="InterPro" id="IPR015590">
    <property type="entry name" value="Aldehyde_DH_dom"/>
</dbReference>
<dbReference type="NCBIfam" id="TIGR01780">
    <property type="entry name" value="SSADH"/>
    <property type="match status" value="1"/>
</dbReference>
<dbReference type="InterPro" id="IPR010102">
    <property type="entry name" value="Succ_semiAld_DH"/>
</dbReference>
<reference evidence="10 11" key="1">
    <citation type="submission" date="2016-04" db="EMBL/GenBank/DDBJ databases">
        <title>Draft genome of Fonsecaea erecta CBS 125763.</title>
        <authorList>
            <person name="Weiss V.A."/>
            <person name="Vicente V.A."/>
            <person name="Raittz R.T."/>
            <person name="Moreno L.F."/>
            <person name="De Souza E.M."/>
            <person name="Pedrosa F.O."/>
            <person name="Steffens M.B."/>
            <person name="Faoro H."/>
            <person name="Tadra-Sfeir M.Z."/>
            <person name="Najafzadeh M.J."/>
            <person name="Felipe M.S."/>
            <person name="Teixeira M."/>
            <person name="Sun J."/>
            <person name="Xi L."/>
            <person name="Gomes R."/>
            <person name="De Azevedo C.M."/>
            <person name="Salgado C.G."/>
            <person name="Da Silva M.B."/>
            <person name="Nascimento M.F."/>
            <person name="Queiroz-Telles F."/>
            <person name="Attili D.S."/>
            <person name="Gorbushina A."/>
        </authorList>
    </citation>
    <scope>NUCLEOTIDE SEQUENCE [LARGE SCALE GENOMIC DNA]</scope>
    <source>
        <strain evidence="10 11">CBS 125763</strain>
    </source>
</reference>
<dbReference type="PROSITE" id="PS00687">
    <property type="entry name" value="ALDEHYDE_DEHYDR_GLU"/>
    <property type="match status" value="1"/>
</dbReference>